<keyword evidence="4" id="KW-0511">Multifunctional enzyme</keyword>
<reference evidence="6" key="1">
    <citation type="submission" date="2022-10" db="EMBL/GenBank/DDBJ databases">
        <title>Adaptive evolution leads to modifications in subtelomeric GC content in a zoonotic Cryptosporidium species.</title>
        <authorList>
            <person name="Li J."/>
            <person name="Feng Y."/>
            <person name="Xiao L."/>
        </authorList>
    </citation>
    <scope>NUCLEOTIDE SEQUENCE</scope>
    <source>
        <strain evidence="6">25894</strain>
    </source>
</reference>
<organism evidence="6 7">
    <name type="scientific">Cryptosporidium canis</name>
    <dbReference type="NCBI Taxonomy" id="195482"/>
    <lineage>
        <taxon>Eukaryota</taxon>
        <taxon>Sar</taxon>
        <taxon>Alveolata</taxon>
        <taxon>Apicomplexa</taxon>
        <taxon>Conoidasida</taxon>
        <taxon>Coccidia</taxon>
        <taxon>Eucoccidiorida</taxon>
        <taxon>Eimeriorina</taxon>
        <taxon>Cryptosporidiidae</taxon>
        <taxon>Cryptosporidium</taxon>
    </lineage>
</organism>
<evidence type="ECO:0000256" key="4">
    <source>
        <dbReference type="ARBA" id="ARBA00023268"/>
    </source>
</evidence>
<dbReference type="PANTHER" id="PTHR12176:SF78">
    <property type="entry name" value="EEF1A LYSINE AND N-TERMINAL METHYLTRANSFERASE"/>
    <property type="match status" value="1"/>
</dbReference>
<comment type="similarity">
    <text evidence="1">Belongs to the methyltransferase superfamily.</text>
</comment>
<dbReference type="SUPFAM" id="SSF53335">
    <property type="entry name" value="S-adenosyl-L-methionine-dependent methyltransferases"/>
    <property type="match status" value="2"/>
</dbReference>
<dbReference type="CDD" id="cd02440">
    <property type="entry name" value="AdoMet_MTases"/>
    <property type="match status" value="1"/>
</dbReference>
<evidence type="ECO:0000256" key="3">
    <source>
        <dbReference type="ARBA" id="ARBA00022679"/>
    </source>
</evidence>
<evidence type="ECO:0000256" key="2">
    <source>
        <dbReference type="ARBA" id="ARBA00022603"/>
    </source>
</evidence>
<sequence length="700" mass="79592">MEMELLPNSVEDFTSSEYWSGFFRKYGGESGRAFEWYGDYDVLRDLLIGSLQNSGRSGLDSKRILHVGCGNSTLPVRLYDDGFSDITNIDFSSQVIDLMREKNQSRKGLKWICMDIEREFSDYVDKTENVGQFDTIIDKGFLDAYLSDNVSENGLSSKEKASKYLISALELLAPNGRYILITLGQEYVAKALTMGLYNKSLELVVEPLVETKDSKFLPYYIEIIKNSESQNPDKTFFRFKGAVAEEMHITDRQCIWTLAKKLKELSAMYWNNRYIGDFVPGDMKEYHLKLKESGSSFFITVYDTISKEKHSKLTVGLLVPLGEEQDWLYSTRKGFEEICSQAKCKRLIVISRFCSDEQSESRVSEQGVLDEFSKYISPLALKGSGRFPILTVGGEKNLNKRCIFSCDSKYCKQILVYDIEESGVEKRRMVFKSSPRLIQSEVVIRRTNSGKVEIDHLSGLSNYYIGVILVSSLILDSMGQNKKRNALILGLGGGALASILRRLYPKSILDITAVELDPCVRDVAKGYFGFSEDCIEVVIGDALEYVNHSYSSIKDLIDYIIVDINSSSVNDSLMCPGIEFLSKRFVEQLINLIASDGCIIYNVSCRDSKRREELFNELRDLVIKVGGNSGESKGLLLQAIDTGEDEINELWIIKRETNNNLEKVNNFIIEKQLFKNNKEEMHPESCNLKDLWIERLSNLR</sequence>
<gene>
    <name evidence="6" type="ORF">OJ252_1013</name>
</gene>
<dbReference type="InterPro" id="IPR025714">
    <property type="entry name" value="Methyltranfer_dom"/>
</dbReference>
<keyword evidence="2 6" id="KW-0489">Methyltransferase</keyword>
<comment type="caution">
    <text evidence="6">The sequence shown here is derived from an EMBL/GenBank/DDBJ whole genome shotgun (WGS) entry which is preliminary data.</text>
</comment>
<dbReference type="PANTHER" id="PTHR12176">
    <property type="entry name" value="SAM-DEPENDENT METHYLTRANSFERASE SUPERFAMILY PROTEIN"/>
    <property type="match status" value="1"/>
</dbReference>
<dbReference type="Pfam" id="PF13847">
    <property type="entry name" value="Methyltransf_31"/>
    <property type="match status" value="1"/>
</dbReference>
<protein>
    <submittedName>
        <fullName evidence="6">2 SAM dependent methyltransferase</fullName>
    </submittedName>
</protein>
<dbReference type="Pfam" id="PF01564">
    <property type="entry name" value="Spermine_synth"/>
    <property type="match status" value="1"/>
</dbReference>
<evidence type="ECO:0000313" key="6">
    <source>
        <dbReference type="EMBL" id="KAJ1613308.1"/>
    </source>
</evidence>
<evidence type="ECO:0000259" key="5">
    <source>
        <dbReference type="Pfam" id="PF13847"/>
    </source>
</evidence>
<dbReference type="Proteomes" id="UP001071777">
    <property type="component" value="Unassembled WGS sequence"/>
</dbReference>
<keyword evidence="3" id="KW-0808">Transferase</keyword>
<accession>A0ABQ8P9C5</accession>
<dbReference type="GO" id="GO:0032259">
    <property type="term" value="P:methylation"/>
    <property type="evidence" value="ECO:0007669"/>
    <property type="project" value="UniProtKB-KW"/>
</dbReference>
<evidence type="ECO:0000313" key="7">
    <source>
        <dbReference type="Proteomes" id="UP001071777"/>
    </source>
</evidence>
<name>A0ABQ8P9C5_9CRYT</name>
<evidence type="ECO:0000256" key="1">
    <source>
        <dbReference type="ARBA" id="ARBA00008361"/>
    </source>
</evidence>
<dbReference type="InterPro" id="IPR051419">
    <property type="entry name" value="Lys/N-term_MeTrsfase_sf"/>
</dbReference>
<dbReference type="InterPro" id="IPR029063">
    <property type="entry name" value="SAM-dependent_MTases_sf"/>
</dbReference>
<proteinExistence type="inferred from homology"/>
<dbReference type="EMBL" id="JAPCXB010000036">
    <property type="protein sequence ID" value="KAJ1613308.1"/>
    <property type="molecule type" value="Genomic_DNA"/>
</dbReference>
<dbReference type="Gene3D" id="3.40.50.150">
    <property type="entry name" value="Vaccinia Virus protein VP39"/>
    <property type="match status" value="2"/>
</dbReference>
<feature type="domain" description="Methyltransferase" evidence="5">
    <location>
        <begin position="61"/>
        <end position="184"/>
    </location>
</feature>
<dbReference type="GO" id="GO:0008168">
    <property type="term" value="F:methyltransferase activity"/>
    <property type="evidence" value="ECO:0007669"/>
    <property type="project" value="UniProtKB-KW"/>
</dbReference>
<keyword evidence="7" id="KW-1185">Reference proteome</keyword>